<reference evidence="2 3" key="1">
    <citation type="journal article" date="2019" name="Mol. Biol. Evol.">
        <title>Blast fungal genomes show frequent chromosomal changes, gene gains and losses, and effector gene turnover.</title>
        <authorList>
            <person name="Gomez Luciano L.B."/>
            <person name="Jason Tsai I."/>
            <person name="Chuma I."/>
            <person name="Tosa Y."/>
            <person name="Chen Y.H."/>
            <person name="Li J.Y."/>
            <person name="Li M.Y."/>
            <person name="Jade Lu M.Y."/>
            <person name="Nakayashiki H."/>
            <person name="Li W.H."/>
        </authorList>
    </citation>
    <scope>NUCLEOTIDE SEQUENCE [LARGE SCALE GENOMIC DNA]</scope>
    <source>
        <strain evidence="2">MZ5-1-6</strain>
    </source>
</reference>
<dbReference type="AlphaFoldDB" id="A0A4P7MZY3"/>
<feature type="region of interest" description="Disordered" evidence="1">
    <location>
        <begin position="537"/>
        <end position="697"/>
    </location>
</feature>
<feature type="compositionally biased region" description="Low complexity" evidence="1">
    <location>
        <begin position="49"/>
        <end position="59"/>
    </location>
</feature>
<feature type="compositionally biased region" description="Low complexity" evidence="1">
    <location>
        <begin position="411"/>
        <end position="421"/>
    </location>
</feature>
<feature type="compositionally biased region" description="Basic and acidic residues" evidence="1">
    <location>
        <begin position="815"/>
        <end position="824"/>
    </location>
</feature>
<feature type="compositionally biased region" description="Polar residues" evidence="1">
    <location>
        <begin position="748"/>
        <end position="774"/>
    </location>
</feature>
<evidence type="ECO:0000313" key="3">
    <source>
        <dbReference type="Proteomes" id="UP000294847"/>
    </source>
</evidence>
<accession>A0A4P7MZY3</accession>
<dbReference type="Proteomes" id="UP000294847">
    <property type="component" value="Chromosome 2"/>
</dbReference>
<feature type="compositionally biased region" description="Polar residues" evidence="1">
    <location>
        <begin position="638"/>
        <end position="648"/>
    </location>
</feature>
<feature type="compositionally biased region" description="Low complexity" evidence="1">
    <location>
        <begin position="538"/>
        <end position="548"/>
    </location>
</feature>
<feature type="compositionally biased region" description="Polar residues" evidence="1">
    <location>
        <begin position="234"/>
        <end position="250"/>
    </location>
</feature>
<protein>
    <submittedName>
        <fullName evidence="2">Uncharacterized protein</fullName>
    </submittedName>
</protein>
<gene>
    <name evidence="2" type="ORF">PoMZ_00519</name>
</gene>
<proteinExistence type="predicted"/>
<feature type="compositionally biased region" description="Low complexity" evidence="1">
    <location>
        <begin position="904"/>
        <end position="921"/>
    </location>
</feature>
<feature type="region of interest" description="Disordered" evidence="1">
    <location>
        <begin position="34"/>
        <end position="104"/>
    </location>
</feature>
<feature type="compositionally biased region" description="Polar residues" evidence="1">
    <location>
        <begin position="655"/>
        <end position="664"/>
    </location>
</feature>
<evidence type="ECO:0000256" key="1">
    <source>
        <dbReference type="SAM" id="MobiDB-lite"/>
    </source>
</evidence>
<evidence type="ECO:0000313" key="2">
    <source>
        <dbReference type="EMBL" id="QBZ55618.1"/>
    </source>
</evidence>
<feature type="region of interest" description="Disordered" evidence="1">
    <location>
        <begin position="139"/>
        <end position="254"/>
    </location>
</feature>
<feature type="compositionally biased region" description="Basic residues" evidence="1">
    <location>
        <begin position="166"/>
        <end position="180"/>
    </location>
</feature>
<feature type="compositionally biased region" description="Polar residues" evidence="1">
    <location>
        <begin position="594"/>
        <end position="606"/>
    </location>
</feature>
<dbReference type="EMBL" id="CP034205">
    <property type="protein sequence ID" value="QBZ55618.1"/>
    <property type="molecule type" value="Genomic_DNA"/>
</dbReference>
<feature type="compositionally biased region" description="Basic and acidic residues" evidence="1">
    <location>
        <begin position="34"/>
        <end position="48"/>
    </location>
</feature>
<name>A0A4P7MZY3_PYROR</name>
<feature type="region of interest" description="Disordered" evidence="1">
    <location>
        <begin position="411"/>
        <end position="466"/>
    </location>
</feature>
<feature type="compositionally biased region" description="Polar residues" evidence="1">
    <location>
        <begin position="453"/>
        <end position="465"/>
    </location>
</feature>
<feature type="compositionally biased region" description="Polar residues" evidence="1">
    <location>
        <begin position="87"/>
        <end position="99"/>
    </location>
</feature>
<sequence>MSNTKVSSECLKSRVIELGITRRVKDGRMVTVLLEDKSEKPHSRENSDSHGSLRSASSSGMTRFEAAREAARAWSGHGEMSRRGYSSPASQESAHSTRSAPALVHRKVLSPLKWRRKSTNRGGSSKKWLEDYEQRISRTFRDSNQSSSETDRGLSPSRRSSPQGNRSRRHASHSRHHTRHSEHQRESQGPSTLVDTEASGNLSGHGKEKATGAQISPSKSIGKVTETAQDRDPQANNSTMYSNSGPSTPHATFPGFVHQQLQYHHPLNAFAAQHAATGLGTTQGFLQPSGQETTNGYHVCYVPHSYPYQVPLFSSSAVMPQPFGPSQMTNTQVQTVTACQAAAFTHITNANKKPEQSEDGPKGGQVSQYQVPQVVVYTTVSSRDSTETPLVSPTYSVDISQPLGIRETSTATTDSTMTVSTENHPKGCSTRDGTLGRISLDSEAAPRPDSMRSETSTNSKTTSQAHGRLLGPLSKHYFCFGCGRVRSKRFHRQNPLKDNQDPDTNYCANCRREHAKKAAHNSVSSLSSAYPEVVMPESSSIGSTSHLSHPNKYQPLRESSARLLPDTPTRKPTSREGGNLLCGSPEQDCLISSRGKSNPRLTTPKRQTLPGPRSVKAGCGPCSSHNRTYRPPSVESVIDSSLEYTNGTPRVEQPRLQTRNSSAKHTGETTMGAVPDISGLQHSDELRSTPLSSEPKQVRFDQRLDEWFSQSSQAHPDGSEYSQDWTVHQLNHDHDNFESHEDAVGDIDSSNSSPTVLGENQSSGDKVTNENNLYKEQVNVDDDEEEVDDDNDDDDPFAIPARSHKPKLFPVTIRMVKDDSDVSARQEPASPSPMPRFRSVSDRGSPMRNFSEKLAATKHDPVALRPRSSLPSRQPRGDEGSTTGSHCGQESDTVDEKHPEVDTPAVNRSRRAAPASVSASAFQFRASGPHNYSSLPPAPASAPPTRRVFDFSSLANDYRDESDPFYSHSISDWELEQRFQELHQAGSWTDPNAHTDFGDFAEYEECGSDMLDEDGTDCDYVPLHPDDGYFSME</sequence>
<feature type="compositionally biased region" description="Low complexity" evidence="1">
    <location>
        <begin position="864"/>
        <end position="874"/>
    </location>
</feature>
<feature type="compositionally biased region" description="Acidic residues" evidence="1">
    <location>
        <begin position="779"/>
        <end position="796"/>
    </location>
</feature>
<feature type="compositionally biased region" description="Polar residues" evidence="1">
    <location>
        <begin position="880"/>
        <end position="891"/>
    </location>
</feature>
<organism evidence="2 3">
    <name type="scientific">Pyricularia oryzae</name>
    <name type="common">Rice blast fungus</name>
    <name type="synonym">Magnaporthe oryzae</name>
    <dbReference type="NCBI Taxonomy" id="318829"/>
    <lineage>
        <taxon>Eukaryota</taxon>
        <taxon>Fungi</taxon>
        <taxon>Dikarya</taxon>
        <taxon>Ascomycota</taxon>
        <taxon>Pezizomycotina</taxon>
        <taxon>Sordariomycetes</taxon>
        <taxon>Sordariomycetidae</taxon>
        <taxon>Magnaporthales</taxon>
        <taxon>Pyriculariaceae</taxon>
        <taxon>Pyricularia</taxon>
    </lineage>
</organism>
<feature type="region of interest" description="Disordered" evidence="1">
    <location>
        <begin position="737"/>
        <end position="946"/>
    </location>
</feature>
<feature type="compositionally biased region" description="Polar residues" evidence="1">
    <location>
        <begin position="188"/>
        <end position="202"/>
    </location>
</feature>